<comment type="catalytic activity">
    <reaction evidence="6">
        <text>(6R)-5,10-methylene-5,6,7,8-tetrahydrofolate + glycine + H2O = (6S)-5,6,7,8-tetrahydrofolate + L-serine</text>
        <dbReference type="Rhea" id="RHEA:15481"/>
        <dbReference type="ChEBI" id="CHEBI:15377"/>
        <dbReference type="ChEBI" id="CHEBI:15636"/>
        <dbReference type="ChEBI" id="CHEBI:33384"/>
        <dbReference type="ChEBI" id="CHEBI:57305"/>
        <dbReference type="ChEBI" id="CHEBI:57453"/>
        <dbReference type="EC" id="2.1.2.1"/>
    </reaction>
</comment>
<evidence type="ECO:0000259" key="7">
    <source>
        <dbReference type="Pfam" id="PF00464"/>
    </source>
</evidence>
<dbReference type="Proteomes" id="UP001500518">
    <property type="component" value="Unassembled WGS sequence"/>
</dbReference>
<evidence type="ECO:0000256" key="4">
    <source>
        <dbReference type="ARBA" id="ARBA00022679"/>
    </source>
</evidence>
<evidence type="ECO:0000256" key="6">
    <source>
        <dbReference type="HAMAP-Rule" id="MF_00051"/>
    </source>
</evidence>
<comment type="similarity">
    <text evidence="2 6">Belongs to the SHMT family.</text>
</comment>
<feature type="binding site" evidence="6">
    <location>
        <position position="258"/>
    </location>
    <ligand>
        <name>(6S)-5,6,7,8-tetrahydrofolate</name>
        <dbReference type="ChEBI" id="CHEBI:57453"/>
    </ligand>
</feature>
<evidence type="ECO:0000256" key="1">
    <source>
        <dbReference type="ARBA" id="ARBA00001933"/>
    </source>
</evidence>
<dbReference type="InterPro" id="IPR015424">
    <property type="entry name" value="PyrdxlP-dep_Trfase"/>
</dbReference>
<dbReference type="NCBIfam" id="NF000586">
    <property type="entry name" value="PRK00011.1"/>
    <property type="match status" value="1"/>
</dbReference>
<dbReference type="PROSITE" id="PS00096">
    <property type="entry name" value="SHMT"/>
    <property type="match status" value="1"/>
</dbReference>
<dbReference type="InterPro" id="IPR019798">
    <property type="entry name" value="Ser_HO-MeTrfase_PLP_BS"/>
</dbReference>
<evidence type="ECO:0000256" key="5">
    <source>
        <dbReference type="ARBA" id="ARBA00022898"/>
    </source>
</evidence>
<evidence type="ECO:0000313" key="9">
    <source>
        <dbReference type="Proteomes" id="UP001500518"/>
    </source>
</evidence>
<comment type="cofactor">
    <cofactor evidence="1 6">
        <name>pyridoxal 5'-phosphate</name>
        <dbReference type="ChEBI" id="CHEBI:597326"/>
    </cofactor>
</comment>
<dbReference type="InterPro" id="IPR039429">
    <property type="entry name" value="SHMT-like_dom"/>
</dbReference>
<comment type="subunit">
    <text evidence="6">Homodimer.</text>
</comment>
<dbReference type="EMBL" id="BAABHV010000005">
    <property type="protein sequence ID" value="GAA5048313.1"/>
    <property type="molecule type" value="Genomic_DNA"/>
</dbReference>
<proteinExistence type="inferred from homology"/>
<dbReference type="HAMAP" id="MF_00051">
    <property type="entry name" value="SHMT"/>
    <property type="match status" value="1"/>
</dbReference>
<comment type="subcellular location">
    <subcellularLocation>
        <location evidence="6">Cytoplasm</location>
    </subcellularLocation>
</comment>
<comment type="pathway">
    <text evidence="6">One-carbon metabolism; tetrahydrofolate interconversion.</text>
</comment>
<keyword evidence="9" id="KW-1185">Reference proteome</keyword>
<dbReference type="InterPro" id="IPR049943">
    <property type="entry name" value="Ser_HO-MeTrfase-like"/>
</dbReference>
<reference evidence="9" key="1">
    <citation type="journal article" date="2019" name="Int. J. Syst. Evol. Microbiol.">
        <title>The Global Catalogue of Microorganisms (GCM) 10K type strain sequencing project: providing services to taxonomists for standard genome sequencing and annotation.</title>
        <authorList>
            <consortium name="The Broad Institute Genomics Platform"/>
            <consortium name="The Broad Institute Genome Sequencing Center for Infectious Disease"/>
            <person name="Wu L."/>
            <person name="Ma J."/>
        </authorList>
    </citation>
    <scope>NUCLEOTIDE SEQUENCE [LARGE SCALE GENOMIC DNA]</scope>
    <source>
        <strain evidence="9">JCM 18014</strain>
    </source>
</reference>
<feature type="binding site" evidence="6">
    <location>
        <position position="134"/>
    </location>
    <ligand>
        <name>(6S)-5,6,7,8-tetrahydrofolate</name>
        <dbReference type="ChEBI" id="CHEBI:57453"/>
    </ligand>
</feature>
<dbReference type="InterPro" id="IPR015422">
    <property type="entry name" value="PyrdxlP-dep_Trfase_small"/>
</dbReference>
<dbReference type="SUPFAM" id="SSF53383">
    <property type="entry name" value="PLP-dependent transferases"/>
    <property type="match status" value="1"/>
</dbReference>
<keyword evidence="6" id="KW-0028">Amino-acid biosynthesis</keyword>
<dbReference type="InterPro" id="IPR001085">
    <property type="entry name" value="Ser_HO-MeTrfase"/>
</dbReference>
<keyword evidence="3 6" id="KW-0554">One-carbon metabolism</keyword>
<accession>A0ABP9K3I8</accession>
<dbReference type="Gene3D" id="3.40.640.10">
    <property type="entry name" value="Type I PLP-dependent aspartate aminotransferase-like (Major domain)"/>
    <property type="match status" value="1"/>
</dbReference>
<keyword evidence="4 6" id="KW-0808">Transferase</keyword>
<protein>
    <recommendedName>
        <fullName evidence="6">Serine hydroxymethyltransferase</fullName>
        <shortName evidence="6">SHMT</shortName>
        <shortName evidence="6">Serine methylase</shortName>
        <ecNumber evidence="6">2.1.2.1</ecNumber>
    </recommendedName>
</protein>
<gene>
    <name evidence="6" type="primary">glyA</name>
    <name evidence="8" type="ORF">GCM10023208_05400</name>
</gene>
<evidence type="ECO:0000256" key="2">
    <source>
        <dbReference type="ARBA" id="ARBA00006376"/>
    </source>
</evidence>
<keyword evidence="5 6" id="KW-0663">Pyridoxal phosphate</keyword>
<sequence>MLDTATAPSATWLDRFWSDDLEAADPDVAAIIGRELGRQRDGIELIASENIASPAVLEACGSVFTNKYAEGYPGKRYYGGCEFADEVETLAIERAKQLFGCNFANVQPNSGSQMNQAVFLALLQPGDTFMGLDLASGGHLTHGSPVNMSGKWFNVVPYGVRKDDCRIDMEEVRRLAHEHKPKLIISGGTAYPRTWDFAEFRKIADEVGAYLLADISHFSGLVVGGQHPSPFPHAHVVTSTTHKSLRGPRSGIILWNDEELTKPINMAVFPGMQGGPLMHTIAGKAVAFGEALRPEFRLYAQAVAENAKALAEGLLREGVGVVSGGTDNHLVLVDLTRNGVTGKSAEAALGRAHITCNKNGIPFDPAPPFVTSGVRLGTPAGTTRGFGQPEFASIAEMIARVVSTAVEDEGTNTRVEQEIAARVARMCADFPLYPGR</sequence>
<evidence type="ECO:0000313" key="8">
    <source>
        <dbReference type="EMBL" id="GAA5048313.1"/>
    </source>
</evidence>
<evidence type="ECO:0000256" key="3">
    <source>
        <dbReference type="ARBA" id="ARBA00022563"/>
    </source>
</evidence>
<dbReference type="Gene3D" id="3.90.1150.10">
    <property type="entry name" value="Aspartate Aminotransferase, domain 1"/>
    <property type="match status" value="1"/>
</dbReference>
<dbReference type="InterPro" id="IPR015421">
    <property type="entry name" value="PyrdxlP-dep_Trfase_major"/>
</dbReference>
<dbReference type="EC" id="2.1.2.1" evidence="6"/>
<dbReference type="Pfam" id="PF00464">
    <property type="entry name" value="SHMT"/>
    <property type="match status" value="1"/>
</dbReference>
<dbReference type="RefSeq" id="WP_346031599.1">
    <property type="nucleotide sequence ID" value="NZ_BAABHV010000005.1"/>
</dbReference>
<organism evidence="8 9">
    <name type="scientific">Erythrobacter westpacificensis</name>
    <dbReference type="NCBI Taxonomy" id="1055231"/>
    <lineage>
        <taxon>Bacteria</taxon>
        <taxon>Pseudomonadati</taxon>
        <taxon>Pseudomonadota</taxon>
        <taxon>Alphaproteobacteria</taxon>
        <taxon>Sphingomonadales</taxon>
        <taxon>Erythrobacteraceae</taxon>
        <taxon>Erythrobacter/Porphyrobacter group</taxon>
        <taxon>Erythrobacter</taxon>
    </lineage>
</organism>
<comment type="caution">
    <text evidence="6">Lacks conserved residue(s) required for the propagation of feature annotation.</text>
</comment>
<dbReference type="CDD" id="cd00378">
    <property type="entry name" value="SHMT"/>
    <property type="match status" value="1"/>
</dbReference>
<dbReference type="PANTHER" id="PTHR11680:SF35">
    <property type="entry name" value="SERINE HYDROXYMETHYLTRANSFERASE 1"/>
    <property type="match status" value="1"/>
</dbReference>
<feature type="modified residue" description="N6-(pyridoxal phosphate)lysine" evidence="6">
    <location>
        <position position="243"/>
    </location>
</feature>
<keyword evidence="6" id="KW-0963">Cytoplasm</keyword>
<feature type="site" description="Plays an important role in substrate specificity" evidence="6">
    <location>
        <position position="242"/>
    </location>
</feature>
<comment type="caution">
    <text evidence="8">The sequence shown here is derived from an EMBL/GenBank/DDBJ whole genome shotgun (WGS) entry which is preliminary data.</text>
</comment>
<feature type="binding site" evidence="6">
    <location>
        <begin position="138"/>
        <end position="140"/>
    </location>
    <ligand>
        <name>(6S)-5,6,7,8-tetrahydrofolate</name>
        <dbReference type="ChEBI" id="CHEBI:57453"/>
    </ligand>
</feature>
<dbReference type="PIRSF" id="PIRSF000412">
    <property type="entry name" value="SHMT"/>
    <property type="match status" value="1"/>
</dbReference>
<name>A0ABP9K3I8_9SPHN</name>
<comment type="function">
    <text evidence="6">Catalyzes the reversible interconversion of serine and glycine with tetrahydrofolate (THF) serving as the one-carbon carrier. This reaction serves as the major source of one-carbon groups required for the biosynthesis of purines, thymidylate, methionine, and other important biomolecules. Also exhibits THF-independent aldolase activity toward beta-hydroxyamino acids, producing glycine and aldehydes, via a retro-aldol mechanism.</text>
</comment>
<feature type="domain" description="Serine hydroxymethyltransferase-like" evidence="7">
    <location>
        <begin position="21"/>
        <end position="398"/>
    </location>
</feature>
<comment type="pathway">
    <text evidence="6">Amino-acid biosynthesis; glycine biosynthesis; glycine from L-serine: step 1/1.</text>
</comment>
<dbReference type="PANTHER" id="PTHR11680">
    <property type="entry name" value="SERINE HYDROXYMETHYLTRANSFERASE"/>
    <property type="match status" value="1"/>
</dbReference>